<name>A0A1E5NI37_9SPIR</name>
<comment type="caution">
    <text evidence="1">The sequence shown here is derived from an EMBL/GenBank/DDBJ whole genome shotgun (WGS) entry which is preliminary data.</text>
</comment>
<evidence type="ECO:0000313" key="2">
    <source>
        <dbReference type="Proteomes" id="UP000095247"/>
    </source>
</evidence>
<reference evidence="1 2" key="1">
    <citation type="submission" date="2016-08" db="EMBL/GenBank/DDBJ databases">
        <title>Characterization and recognition of Brachyspira hampsonii sp. nov., a novel intestinal spirochete that is pathogenic to pigs.</title>
        <authorList>
            <person name="Mirajkar N."/>
            <person name="La T."/>
            <person name="Phillips N."/>
            <person name="Hampson D."/>
            <person name="Gebhart C."/>
        </authorList>
    </citation>
    <scope>NUCLEOTIDE SEQUENCE [LARGE SCALE GENOMIC DNA]</scope>
    <source>
        <strain evidence="1 2">P280/1</strain>
    </source>
</reference>
<dbReference type="Proteomes" id="UP000095247">
    <property type="component" value="Unassembled WGS sequence"/>
</dbReference>
<sequence>MGAYRVNDDVLFVSVRSQNAIKNIINIDKYDLTNQDELSILLILDTLKDYSIEIKIDKINNQ</sequence>
<dbReference type="EMBL" id="MDCO01000001">
    <property type="protein sequence ID" value="OEJ15786.1"/>
    <property type="molecule type" value="Genomic_DNA"/>
</dbReference>
<accession>A0A1E5NI37</accession>
<gene>
    <name evidence="1" type="ORF">BFL38_10005</name>
</gene>
<dbReference type="RefSeq" id="WP_069725263.1">
    <property type="nucleotide sequence ID" value="NZ_MDCO01000001.1"/>
</dbReference>
<protein>
    <submittedName>
        <fullName evidence="1">Uncharacterized protein</fullName>
    </submittedName>
</protein>
<organism evidence="1 2">
    <name type="scientific">Brachyspira hampsonii</name>
    <dbReference type="NCBI Taxonomy" id="1287055"/>
    <lineage>
        <taxon>Bacteria</taxon>
        <taxon>Pseudomonadati</taxon>
        <taxon>Spirochaetota</taxon>
        <taxon>Spirochaetia</taxon>
        <taxon>Brachyspirales</taxon>
        <taxon>Brachyspiraceae</taxon>
        <taxon>Brachyspira</taxon>
    </lineage>
</organism>
<proteinExistence type="predicted"/>
<evidence type="ECO:0000313" key="1">
    <source>
        <dbReference type="EMBL" id="OEJ15786.1"/>
    </source>
</evidence>
<dbReference type="AlphaFoldDB" id="A0A1E5NI37"/>